<proteinExistence type="predicted"/>
<protein>
    <submittedName>
        <fullName evidence="3">Uncharacterized protein</fullName>
    </submittedName>
</protein>
<dbReference type="EMBL" id="PDOB01000019">
    <property type="protein sequence ID" value="PIL39409.1"/>
    <property type="molecule type" value="Genomic_DNA"/>
</dbReference>
<dbReference type="AlphaFoldDB" id="A0A2G8T059"/>
<dbReference type="Pfam" id="PF13432">
    <property type="entry name" value="TPR_16"/>
    <property type="match status" value="1"/>
</dbReference>
<feature type="chain" id="PRO_5013614240" evidence="2">
    <location>
        <begin position="23"/>
        <end position="211"/>
    </location>
</feature>
<dbReference type="PROSITE" id="PS50005">
    <property type="entry name" value="TPR"/>
    <property type="match status" value="1"/>
</dbReference>
<dbReference type="Gene3D" id="1.25.40.10">
    <property type="entry name" value="Tetratricopeptide repeat domain"/>
    <property type="match status" value="1"/>
</dbReference>
<gene>
    <name evidence="3" type="ORF">CR103_13080</name>
</gene>
<organism evidence="3 4">
    <name type="scientific">Massilia psychrophila</name>
    <dbReference type="NCBI Taxonomy" id="1603353"/>
    <lineage>
        <taxon>Bacteria</taxon>
        <taxon>Pseudomonadati</taxon>
        <taxon>Pseudomonadota</taxon>
        <taxon>Betaproteobacteria</taxon>
        <taxon>Burkholderiales</taxon>
        <taxon>Oxalobacteraceae</taxon>
        <taxon>Telluria group</taxon>
        <taxon>Massilia</taxon>
    </lineage>
</organism>
<dbReference type="InterPro" id="IPR019734">
    <property type="entry name" value="TPR_rpt"/>
</dbReference>
<comment type="caution">
    <text evidence="3">The sequence shown here is derived from an EMBL/GenBank/DDBJ whole genome shotgun (WGS) entry which is preliminary data.</text>
</comment>
<sequence length="211" mass="22829">MWCIGAALALALVLATASTAGAAGYCGDLKNAYGPFDYRTRAAHAENFNLVEKDHFTAGIENGIKGSSGQLGADLDYTLRAIPNHHRALATMARVAVQTKSLQLPGAKYAVECYFERAMRFTPDDGAVRAEFGTYMFALGKRDKALIAFKDAAEMAPENAAINYNLGLAYFQQKNYTEALVYAKKAYALGFPLPGLKNKLAAAGKWDNRAE</sequence>
<dbReference type="SUPFAM" id="SSF48452">
    <property type="entry name" value="TPR-like"/>
    <property type="match status" value="1"/>
</dbReference>
<dbReference type="SMART" id="SM00028">
    <property type="entry name" value="TPR"/>
    <property type="match status" value="2"/>
</dbReference>
<evidence type="ECO:0000313" key="4">
    <source>
        <dbReference type="Proteomes" id="UP000228593"/>
    </source>
</evidence>
<evidence type="ECO:0000313" key="3">
    <source>
        <dbReference type="EMBL" id="PIL39409.1"/>
    </source>
</evidence>
<dbReference type="Proteomes" id="UP000228593">
    <property type="component" value="Unassembled WGS sequence"/>
</dbReference>
<name>A0A2G8T059_9BURK</name>
<keyword evidence="2" id="KW-0732">Signal</keyword>
<accession>A0A2G8T059</accession>
<dbReference type="InterPro" id="IPR011990">
    <property type="entry name" value="TPR-like_helical_dom_sf"/>
</dbReference>
<keyword evidence="1" id="KW-0802">TPR repeat</keyword>
<evidence type="ECO:0000256" key="2">
    <source>
        <dbReference type="SAM" id="SignalP"/>
    </source>
</evidence>
<evidence type="ECO:0000256" key="1">
    <source>
        <dbReference type="PROSITE-ProRule" id="PRU00339"/>
    </source>
</evidence>
<keyword evidence="4" id="KW-1185">Reference proteome</keyword>
<reference evidence="3 4" key="1">
    <citation type="submission" date="2017-10" db="EMBL/GenBank/DDBJ databases">
        <title>Massilia psychrophilum sp. nov., a novel purple-pigmented bacterium isolated from Tianshan glacier, Xinjiang Municipality, China.</title>
        <authorList>
            <person name="Wang H."/>
        </authorList>
    </citation>
    <scope>NUCLEOTIDE SEQUENCE [LARGE SCALE GENOMIC DNA]</scope>
    <source>
        <strain evidence="3 4">JCM 30813</strain>
    </source>
</reference>
<feature type="signal peptide" evidence="2">
    <location>
        <begin position="1"/>
        <end position="22"/>
    </location>
</feature>
<feature type="repeat" description="TPR" evidence="1">
    <location>
        <begin position="126"/>
        <end position="159"/>
    </location>
</feature>